<evidence type="ECO:0008006" key="3">
    <source>
        <dbReference type="Google" id="ProtNLM"/>
    </source>
</evidence>
<name>A0A5E4Q8P4_9NEOP</name>
<proteinExistence type="predicted"/>
<dbReference type="EMBL" id="FZQP02001770">
    <property type="protein sequence ID" value="VVC93753.1"/>
    <property type="molecule type" value="Genomic_DNA"/>
</dbReference>
<protein>
    <recommendedName>
        <fullName evidence="3">Receptor ligand binding region domain-containing protein</fullName>
    </recommendedName>
</protein>
<keyword evidence="2" id="KW-1185">Reference proteome</keyword>
<reference evidence="1 2" key="1">
    <citation type="submission" date="2017-07" db="EMBL/GenBank/DDBJ databases">
        <authorList>
            <person name="Talla V."/>
            <person name="Backstrom N."/>
        </authorList>
    </citation>
    <scope>NUCLEOTIDE SEQUENCE [LARGE SCALE GENOMIC DNA]</scope>
</reference>
<organism evidence="1 2">
    <name type="scientific">Leptidea sinapis</name>
    <dbReference type="NCBI Taxonomy" id="189913"/>
    <lineage>
        <taxon>Eukaryota</taxon>
        <taxon>Metazoa</taxon>
        <taxon>Ecdysozoa</taxon>
        <taxon>Arthropoda</taxon>
        <taxon>Hexapoda</taxon>
        <taxon>Insecta</taxon>
        <taxon>Pterygota</taxon>
        <taxon>Neoptera</taxon>
        <taxon>Endopterygota</taxon>
        <taxon>Lepidoptera</taxon>
        <taxon>Glossata</taxon>
        <taxon>Ditrysia</taxon>
        <taxon>Papilionoidea</taxon>
        <taxon>Pieridae</taxon>
        <taxon>Dismorphiinae</taxon>
        <taxon>Leptidea</taxon>
    </lineage>
</organism>
<sequence>MDYNGIQRTVLDGNELVEIQSMTMLSDIDMIFMIRLASEKKNLEQKSEPTSEKYTFYQLNAQLANHVALHISSPGVEDFALSLRPDYHKAIMDIIIYYQWANVLYIYDSHDVLLRVENHAHGRSYMQKNIRKPSEYFQFKERFIEQERESDVTRFDFYRNRYSRGNLLRKSIKLTNCLKFNDWATSGLHISRRNLYDLYYEKKTYSR</sequence>
<dbReference type="Gene3D" id="3.40.50.2300">
    <property type="match status" value="2"/>
</dbReference>
<gene>
    <name evidence="1" type="ORF">LSINAPIS_LOCUS5877</name>
</gene>
<evidence type="ECO:0000313" key="1">
    <source>
        <dbReference type="EMBL" id="VVC93753.1"/>
    </source>
</evidence>
<dbReference type="Proteomes" id="UP000324832">
    <property type="component" value="Unassembled WGS sequence"/>
</dbReference>
<dbReference type="AlphaFoldDB" id="A0A5E4Q8P4"/>
<evidence type="ECO:0000313" key="2">
    <source>
        <dbReference type="Proteomes" id="UP000324832"/>
    </source>
</evidence>
<accession>A0A5E4Q8P4</accession>